<keyword evidence="8 12" id="KW-1133">Transmembrane helix</keyword>
<evidence type="ECO:0000256" key="11">
    <source>
        <dbReference type="ARBA" id="ARBA00023136"/>
    </source>
</evidence>
<dbReference type="FunFam" id="2.40.128.330:FF:000002">
    <property type="entry name" value="Inner membrane magnesium transporter mrs2"/>
    <property type="match status" value="1"/>
</dbReference>
<evidence type="ECO:0000256" key="12">
    <source>
        <dbReference type="RuleBase" id="RU366042"/>
    </source>
</evidence>
<dbReference type="OrthoDB" id="10251508at2759"/>
<dbReference type="PANTHER" id="PTHR13890:SF0">
    <property type="entry name" value="MAGNESIUM TRANSPORTER MRS2 HOMOLOG, MITOCHONDRIAL"/>
    <property type="match status" value="1"/>
</dbReference>
<feature type="transmembrane region" description="Helical" evidence="12">
    <location>
        <begin position="336"/>
        <end position="357"/>
    </location>
</feature>
<evidence type="ECO:0000256" key="8">
    <source>
        <dbReference type="ARBA" id="ARBA00022989"/>
    </source>
</evidence>
<dbReference type="CDD" id="cd12823">
    <property type="entry name" value="Mrs2_Mfm1p-like"/>
    <property type="match status" value="1"/>
</dbReference>
<evidence type="ECO:0000256" key="2">
    <source>
        <dbReference type="ARBA" id="ARBA00009765"/>
    </source>
</evidence>
<dbReference type="GO" id="GO:0015095">
    <property type="term" value="F:magnesium ion transmembrane transporter activity"/>
    <property type="evidence" value="ECO:0007669"/>
    <property type="project" value="TreeGrafter"/>
</dbReference>
<dbReference type="InterPro" id="IPR039204">
    <property type="entry name" value="MRS2-like"/>
</dbReference>
<keyword evidence="10" id="KW-0496">Mitochondrion</keyword>
<keyword evidence="4 12" id="KW-0812">Transmembrane</keyword>
<comment type="subcellular location">
    <subcellularLocation>
        <location evidence="1 12">Mitochondrion inner membrane</location>
        <topology evidence="1 12">Multi-pass membrane protein</topology>
    </subcellularLocation>
</comment>
<sequence length="368" mass="41654">MLLSVFGRNTRRSFSTFFFISKRFIRPTSIPTRTTAFPTNTADLKLRCTEFDQHGIVKTTAGDIRKSEFCQQHSLLPRDLRTIDTRSVNQKPSILVRSEAILINMAHMRALLKSDLVVLFDTFGSTNSYNQSVFVYDLQERLRSKNDQLPFEFKALEAILISVTSSMQSELEALEGPVNRLLDDLEGLVDIEESVNQERLKDLLHLSKKLSKFEHDVSSVRDAIDELLEFDDDLAAMYLTAKKSGFSRDASDHEEVELLLEAYLKQTEEIANETSRLISNLKSTEDVVQLTLDLSRNALMWFDIRLTMVTLSASVVSVYGALFGMNMKNYFEDDPFAFGLVSGVALLSGAGAFFVTLRKLKTLARIRS</sequence>
<comment type="caution">
    <text evidence="13">The sequence shown here is derived from an EMBL/GenBank/DDBJ whole genome shotgun (WGS) entry which is preliminary data.</text>
</comment>
<dbReference type="GO" id="GO:0005743">
    <property type="term" value="C:mitochondrial inner membrane"/>
    <property type="evidence" value="ECO:0007669"/>
    <property type="project" value="UniProtKB-SubCell"/>
</dbReference>
<evidence type="ECO:0000256" key="6">
    <source>
        <dbReference type="ARBA" id="ARBA00022842"/>
    </source>
</evidence>
<dbReference type="PANTHER" id="PTHR13890">
    <property type="entry name" value="RNA SPLICING PROTEIN MRS2, MITOCHONDRIAL"/>
    <property type="match status" value="1"/>
</dbReference>
<evidence type="ECO:0000313" key="13">
    <source>
        <dbReference type="EMBL" id="ORZ17929.1"/>
    </source>
</evidence>
<evidence type="ECO:0000256" key="1">
    <source>
        <dbReference type="ARBA" id="ARBA00004448"/>
    </source>
</evidence>
<dbReference type="Pfam" id="PF22099">
    <property type="entry name" value="MRS2-like"/>
    <property type="match status" value="1"/>
</dbReference>
<keyword evidence="6 12" id="KW-0460">Magnesium</keyword>
<comment type="similarity">
    <text evidence="2 12">Belongs to the CorA metal ion transporter (MIT) (TC 1.A.35) family.</text>
</comment>
<evidence type="ECO:0000256" key="5">
    <source>
        <dbReference type="ARBA" id="ARBA00022792"/>
    </source>
</evidence>
<dbReference type="GO" id="GO:0045016">
    <property type="term" value="P:mitochondrial magnesium ion transmembrane transport"/>
    <property type="evidence" value="ECO:0007669"/>
    <property type="project" value="TreeGrafter"/>
</dbReference>
<protein>
    <recommendedName>
        <fullName evidence="12">Magnesium transporter</fullName>
    </recommendedName>
</protein>
<accession>A0A1X2IK90</accession>
<evidence type="ECO:0000256" key="10">
    <source>
        <dbReference type="ARBA" id="ARBA00023128"/>
    </source>
</evidence>
<dbReference type="Gene3D" id="2.40.128.330">
    <property type="match status" value="1"/>
</dbReference>
<name>A0A1X2IK90_9FUNG</name>
<gene>
    <name evidence="13" type="ORF">BCR42DRAFT_412789</name>
</gene>
<feature type="transmembrane region" description="Helical" evidence="12">
    <location>
        <begin position="304"/>
        <end position="324"/>
    </location>
</feature>
<keyword evidence="9 12" id="KW-0406">Ion transport</keyword>
<dbReference type="EMBL" id="MCGE01000009">
    <property type="protein sequence ID" value="ORZ17929.1"/>
    <property type="molecule type" value="Genomic_DNA"/>
</dbReference>
<evidence type="ECO:0000256" key="4">
    <source>
        <dbReference type="ARBA" id="ARBA00022692"/>
    </source>
</evidence>
<evidence type="ECO:0000256" key="3">
    <source>
        <dbReference type="ARBA" id="ARBA00022448"/>
    </source>
</evidence>
<evidence type="ECO:0000256" key="7">
    <source>
        <dbReference type="ARBA" id="ARBA00022946"/>
    </source>
</evidence>
<keyword evidence="14" id="KW-1185">Reference proteome</keyword>
<keyword evidence="7" id="KW-0809">Transit peptide</keyword>
<keyword evidence="11 12" id="KW-0472">Membrane</keyword>
<dbReference type="Proteomes" id="UP000193560">
    <property type="component" value="Unassembled WGS sequence"/>
</dbReference>
<organism evidence="13 14">
    <name type="scientific">Absidia repens</name>
    <dbReference type="NCBI Taxonomy" id="90262"/>
    <lineage>
        <taxon>Eukaryota</taxon>
        <taxon>Fungi</taxon>
        <taxon>Fungi incertae sedis</taxon>
        <taxon>Mucoromycota</taxon>
        <taxon>Mucoromycotina</taxon>
        <taxon>Mucoromycetes</taxon>
        <taxon>Mucorales</taxon>
        <taxon>Cunninghamellaceae</taxon>
        <taxon>Absidia</taxon>
    </lineage>
</organism>
<keyword evidence="5 12" id="KW-0999">Mitochondrion inner membrane</keyword>
<evidence type="ECO:0000256" key="9">
    <source>
        <dbReference type="ARBA" id="ARBA00023065"/>
    </source>
</evidence>
<proteinExistence type="inferred from homology"/>
<reference evidence="13 14" key="1">
    <citation type="submission" date="2016-07" db="EMBL/GenBank/DDBJ databases">
        <title>Pervasive Adenine N6-methylation of Active Genes in Fungi.</title>
        <authorList>
            <consortium name="DOE Joint Genome Institute"/>
            <person name="Mondo S.J."/>
            <person name="Dannebaum R.O."/>
            <person name="Kuo R.C."/>
            <person name="Labutti K."/>
            <person name="Haridas S."/>
            <person name="Kuo A."/>
            <person name="Salamov A."/>
            <person name="Ahrendt S.R."/>
            <person name="Lipzen A."/>
            <person name="Sullivan W."/>
            <person name="Andreopoulos W.B."/>
            <person name="Clum A."/>
            <person name="Lindquist E."/>
            <person name="Daum C."/>
            <person name="Ramamoorthy G.K."/>
            <person name="Gryganskyi A."/>
            <person name="Culley D."/>
            <person name="Magnuson J.K."/>
            <person name="James T.Y."/>
            <person name="O'Malley M.A."/>
            <person name="Stajich J.E."/>
            <person name="Spatafora J.W."/>
            <person name="Visel A."/>
            <person name="Grigoriev I.V."/>
        </authorList>
    </citation>
    <scope>NUCLEOTIDE SEQUENCE [LARGE SCALE GENOMIC DNA]</scope>
    <source>
        <strain evidence="13 14">NRRL 1336</strain>
    </source>
</reference>
<keyword evidence="3 12" id="KW-0813">Transport</keyword>
<dbReference type="AlphaFoldDB" id="A0A1X2IK90"/>
<dbReference type="Gene3D" id="1.20.58.340">
    <property type="entry name" value="Magnesium transport protein CorA, transmembrane region"/>
    <property type="match status" value="1"/>
</dbReference>
<evidence type="ECO:0000313" key="14">
    <source>
        <dbReference type="Proteomes" id="UP000193560"/>
    </source>
</evidence>